<accession>A0ABQ3XNW4</accession>
<name>A0ABQ3XNW4_9ACTN</name>
<dbReference type="EMBL" id="BOMG01000104">
    <property type="protein sequence ID" value="GID60171.1"/>
    <property type="molecule type" value="Genomic_DNA"/>
</dbReference>
<dbReference type="Proteomes" id="UP000612282">
    <property type="component" value="Unassembled WGS sequence"/>
</dbReference>
<dbReference type="InterPro" id="IPR035965">
    <property type="entry name" value="PAS-like_dom_sf"/>
</dbReference>
<dbReference type="Pfam" id="PF08670">
    <property type="entry name" value="MEKHLA"/>
    <property type="match status" value="1"/>
</dbReference>
<dbReference type="RefSeq" id="WP_203806933.1">
    <property type="nucleotide sequence ID" value="NZ_BAAAQE010000094.1"/>
</dbReference>
<evidence type="ECO:0000313" key="3">
    <source>
        <dbReference type="Proteomes" id="UP000612282"/>
    </source>
</evidence>
<proteinExistence type="predicted"/>
<keyword evidence="3" id="KW-1185">Reference proteome</keyword>
<comment type="caution">
    <text evidence="2">The sequence shown here is derived from an EMBL/GenBank/DDBJ whole genome shotgun (WGS) entry which is preliminary data.</text>
</comment>
<dbReference type="Gene3D" id="3.30.450.20">
    <property type="entry name" value="PAS domain"/>
    <property type="match status" value="1"/>
</dbReference>
<dbReference type="InterPro" id="IPR000014">
    <property type="entry name" value="PAS"/>
</dbReference>
<dbReference type="NCBIfam" id="TIGR00229">
    <property type="entry name" value="sensory_box"/>
    <property type="match status" value="1"/>
</dbReference>
<evidence type="ECO:0000313" key="2">
    <source>
        <dbReference type="EMBL" id="GID60171.1"/>
    </source>
</evidence>
<dbReference type="InterPro" id="IPR013978">
    <property type="entry name" value="MEKHLA"/>
</dbReference>
<dbReference type="SUPFAM" id="SSF55785">
    <property type="entry name" value="PYP-like sensor domain (PAS domain)"/>
    <property type="match status" value="1"/>
</dbReference>
<feature type="domain" description="MEKHLA" evidence="1">
    <location>
        <begin position="10"/>
        <end position="140"/>
    </location>
</feature>
<protein>
    <submittedName>
        <fullName evidence="2">MEKHLA domain-containing protein</fullName>
    </submittedName>
</protein>
<reference evidence="2 3" key="1">
    <citation type="submission" date="2021-01" db="EMBL/GenBank/DDBJ databases">
        <title>Whole genome shotgun sequence of Actinoplanes couchii NBRC 106145.</title>
        <authorList>
            <person name="Komaki H."/>
            <person name="Tamura T."/>
        </authorList>
    </citation>
    <scope>NUCLEOTIDE SEQUENCE [LARGE SCALE GENOMIC DNA]</scope>
    <source>
        <strain evidence="2 3">NBRC 106145</strain>
    </source>
</reference>
<dbReference type="CDD" id="cd00130">
    <property type="entry name" value="PAS"/>
    <property type="match status" value="1"/>
</dbReference>
<organism evidence="2 3">
    <name type="scientific">Actinoplanes couchii</name>
    <dbReference type="NCBI Taxonomy" id="403638"/>
    <lineage>
        <taxon>Bacteria</taxon>
        <taxon>Bacillati</taxon>
        <taxon>Actinomycetota</taxon>
        <taxon>Actinomycetes</taxon>
        <taxon>Micromonosporales</taxon>
        <taxon>Micromonosporaceae</taxon>
        <taxon>Actinoplanes</taxon>
    </lineage>
</organism>
<evidence type="ECO:0000259" key="1">
    <source>
        <dbReference type="Pfam" id="PF08670"/>
    </source>
</evidence>
<gene>
    <name evidence="2" type="ORF">Aco03nite_085750</name>
</gene>
<sequence>MTGVPDAALAADSYLKLTGRPLLPEDKTATWLYDAPFGLLVHDASADPLFVYANRTAQQMFGYRWDEFVGLPSRLSAGAQDREERRVFMESVLRDGYADDYRGTRIRKDGHQFQLLEATVWNVLADDATVIGQAAAIWRWGDS</sequence>